<gene>
    <name evidence="1" type="ORF">A605_03585</name>
</gene>
<dbReference type="EMBL" id="CP003697">
    <property type="protein sequence ID" value="AGF71728.1"/>
    <property type="molecule type" value="Genomic_DNA"/>
</dbReference>
<keyword evidence="2" id="KW-1185">Reference proteome</keyword>
<evidence type="ECO:0000313" key="1">
    <source>
        <dbReference type="EMBL" id="AGF71728.1"/>
    </source>
</evidence>
<dbReference type="KEGG" id="chn:A605_03585"/>
<dbReference type="AlphaFoldDB" id="M1NJZ3"/>
<reference evidence="1 2" key="1">
    <citation type="journal article" date="2012" name="Stand. Genomic Sci.">
        <title>Genome sequence of the halotolerant bacterium Corynebacterium halotolerans type strain YIM 70093(T) (= DSM 44683(T)).</title>
        <authorList>
            <person name="Ruckert C."/>
            <person name="Albersmeier A."/>
            <person name="Al-Dilaimi A."/>
            <person name="Niehaus K."/>
            <person name="Szczepanowski R."/>
            <person name="Kalinowski J."/>
        </authorList>
    </citation>
    <scope>NUCLEOTIDE SEQUENCE [LARGE SCALE GENOMIC DNA]</scope>
    <source>
        <strain evidence="1">YIM 70093</strain>
    </source>
</reference>
<dbReference type="Proteomes" id="UP000011723">
    <property type="component" value="Chromosome"/>
</dbReference>
<organism evidence="1 2">
    <name type="scientific">Corynebacterium halotolerans YIM 70093 = DSM 44683</name>
    <dbReference type="NCBI Taxonomy" id="1121362"/>
    <lineage>
        <taxon>Bacteria</taxon>
        <taxon>Bacillati</taxon>
        <taxon>Actinomycetota</taxon>
        <taxon>Actinomycetes</taxon>
        <taxon>Mycobacteriales</taxon>
        <taxon>Corynebacteriaceae</taxon>
        <taxon>Corynebacterium</taxon>
    </lineage>
</organism>
<sequence>MEGKLFRLQEAAAERFNDRSAWVDFVNLAATAPHLRFRNQLLLADQVRERGANARAFASPAVWASFGYSPVESATPFMLRRSPTALSEAAQQFQSVRKHGEWVGVYERWQVVPERENWGPGVPSALTASQIAKTSPEGLYGQLMGLADQRGLQTIETEPKYLPRRAASLVHSRADNANVVLLRKDATEPQRVRGLIGVLAADMVSRLPGNSPQKGLGDINPFVASGIRHIVAAAHGLTDKRYQGVPTVPWPEHVDTNSLHR</sequence>
<accession>M1NJZ3</accession>
<protein>
    <submittedName>
        <fullName evidence="1">Uncharacterized protein</fullName>
    </submittedName>
</protein>
<name>M1NJZ3_9CORY</name>
<evidence type="ECO:0000313" key="2">
    <source>
        <dbReference type="Proteomes" id="UP000011723"/>
    </source>
</evidence>
<proteinExistence type="predicted"/>
<dbReference type="PATRIC" id="fig|1121362.3.peg.722"/>
<dbReference type="HOGENOM" id="CLU_1064411_0_0_11"/>